<comment type="catalytic activity">
    <reaction evidence="8 9">
        <text>guanosine(26) in tRNA + 2 S-adenosyl-L-methionine = N(2)-dimethylguanosine(26) in tRNA + 2 S-adenosyl-L-homocysteine + 2 H(+)</text>
        <dbReference type="Rhea" id="RHEA:43140"/>
        <dbReference type="Rhea" id="RHEA-COMP:10359"/>
        <dbReference type="Rhea" id="RHEA-COMP:10360"/>
        <dbReference type="ChEBI" id="CHEBI:15378"/>
        <dbReference type="ChEBI" id="CHEBI:57856"/>
        <dbReference type="ChEBI" id="CHEBI:59789"/>
        <dbReference type="ChEBI" id="CHEBI:74269"/>
        <dbReference type="ChEBI" id="CHEBI:74513"/>
        <dbReference type="EC" id="2.1.1.216"/>
    </reaction>
</comment>
<comment type="similarity">
    <text evidence="9">Belongs to the class I-like SAM-binding methyltransferase superfamily. Trm1 family.</text>
</comment>
<dbReference type="PANTHER" id="PTHR10631:SF3">
    <property type="entry name" value="TRNA (GUANINE(26)-N(2))-DIMETHYLTRANSFERASE"/>
    <property type="match status" value="1"/>
</dbReference>
<dbReference type="EC" id="2.1.1.216" evidence="7 9"/>
<dbReference type="InterPro" id="IPR042296">
    <property type="entry name" value="tRNA_met_Trm1_C"/>
</dbReference>
<keyword evidence="1 9" id="KW-0820">tRNA-binding</keyword>
<sequence length="668" mass="72023">MSGDPTPADAPPKWKSYAPDGAGVYITEGKARIKFPTENEVFYNPVQEFNRDMSIAAITAWSKMFLSERVAQAKKGAAGGRKGAAKSTPANRKSGAGGGESSVPPPPRPTPSGGQKKVKGPAKKAADESIETTTPTTDDSSSSSAPPPPPLPPPHPLLPAIPNAYIHTHTTIDPATLPEIDLSSDELINEKFTILEALSASGLRAIRYAKSISNVGKIVANDLLQEAVDAIAANVRDNAVEDVVVANKGDAAAVMYQAVRSRFDVIDLDPYGSVSPFTDAAVQAVSDGGLLCITCTDMAVLAGSQPDACWAKYGGMPIPNAAFCHDMALRILLQHIQTSAARYRRNITPLASFSIDFYVRVFVRVDSVAKLVKKTAGKSSMVYNCTGCRIFVTQPIGKSSENGDGEKIGPLCGPAIGGPFYNGPIHDPEFVARMLQEVKSAEHSNKYGTRTRMLGMLTVVAEELPMPFYYDCAALSQTVKSNCPPLKEIFSALLNMGYKVSTTHASPNSIKTNAPGRAIWDMMRAYIVLHPITTKNFSADAPGKTILSHKQQSTVSFAAHPASNPPSRTVKLVRYQINPTKNWGPMARAGKKGERGIGEAEGKISKTRNEERAERHRVANEARQKQHAEEEEEKKWRNLHKRKAEDEEEGEEGSSKVAKIEEEATTGE</sequence>
<keyword evidence="5 9" id="KW-0819">tRNA processing</keyword>
<feature type="region of interest" description="Disordered" evidence="10">
    <location>
        <begin position="581"/>
        <end position="668"/>
    </location>
</feature>
<dbReference type="GO" id="GO:0002940">
    <property type="term" value="P:tRNA N2-guanine methylation"/>
    <property type="evidence" value="ECO:0007669"/>
    <property type="project" value="TreeGrafter"/>
</dbReference>
<dbReference type="InterPro" id="IPR029063">
    <property type="entry name" value="SAM-dependent_MTases_sf"/>
</dbReference>
<evidence type="ECO:0000256" key="5">
    <source>
        <dbReference type="ARBA" id="ARBA00022694"/>
    </source>
</evidence>
<dbReference type="GO" id="GO:0005634">
    <property type="term" value="C:nucleus"/>
    <property type="evidence" value="ECO:0007669"/>
    <property type="project" value="TreeGrafter"/>
</dbReference>
<keyword evidence="3 9" id="KW-0808">Transferase</keyword>
<evidence type="ECO:0000256" key="9">
    <source>
        <dbReference type="PROSITE-ProRule" id="PRU00958"/>
    </source>
</evidence>
<dbReference type="Gene3D" id="3.40.50.150">
    <property type="entry name" value="Vaccinia Virus protein VP39"/>
    <property type="match status" value="1"/>
</dbReference>
<dbReference type="AlphaFoldDB" id="A0AAD5XRH6"/>
<comment type="caution">
    <text evidence="11">The sequence shown here is derived from an EMBL/GenBank/DDBJ whole genome shotgun (WGS) entry which is preliminary data.</text>
</comment>
<evidence type="ECO:0000256" key="10">
    <source>
        <dbReference type="SAM" id="MobiDB-lite"/>
    </source>
</evidence>
<evidence type="ECO:0000313" key="12">
    <source>
        <dbReference type="Proteomes" id="UP001212152"/>
    </source>
</evidence>
<feature type="region of interest" description="Disordered" evidence="10">
    <location>
        <begin position="1"/>
        <end position="21"/>
    </location>
</feature>
<gene>
    <name evidence="11" type="primary">TRM1</name>
    <name evidence="11" type="ORF">HDU87_003189</name>
</gene>
<dbReference type="Proteomes" id="UP001212152">
    <property type="component" value="Unassembled WGS sequence"/>
</dbReference>
<dbReference type="PROSITE" id="PS51626">
    <property type="entry name" value="SAM_MT_TRM1"/>
    <property type="match status" value="1"/>
</dbReference>
<evidence type="ECO:0000256" key="8">
    <source>
        <dbReference type="ARBA" id="ARBA00051897"/>
    </source>
</evidence>
<protein>
    <recommendedName>
        <fullName evidence="7 9">tRNA (guanine(26)-N(2))-dimethyltransferase</fullName>
        <ecNumber evidence="7 9">2.1.1.216</ecNumber>
    </recommendedName>
</protein>
<dbReference type="FunFam" id="3.30.56.70:FF:000001">
    <property type="entry name" value="tRNA (guanine(26)-N(2))-dimethyltransferase"/>
    <property type="match status" value="1"/>
</dbReference>
<evidence type="ECO:0000256" key="7">
    <source>
        <dbReference type="ARBA" id="ARBA00039099"/>
    </source>
</evidence>
<organism evidence="11 12">
    <name type="scientific">Geranomyces variabilis</name>
    <dbReference type="NCBI Taxonomy" id="109894"/>
    <lineage>
        <taxon>Eukaryota</taxon>
        <taxon>Fungi</taxon>
        <taxon>Fungi incertae sedis</taxon>
        <taxon>Chytridiomycota</taxon>
        <taxon>Chytridiomycota incertae sedis</taxon>
        <taxon>Chytridiomycetes</taxon>
        <taxon>Spizellomycetales</taxon>
        <taxon>Powellomycetaceae</taxon>
        <taxon>Geranomyces</taxon>
    </lineage>
</organism>
<feature type="compositionally biased region" description="Low complexity" evidence="10">
    <location>
        <begin position="132"/>
        <end position="144"/>
    </location>
</feature>
<feature type="compositionally biased region" description="Pro residues" evidence="10">
    <location>
        <begin position="145"/>
        <end position="159"/>
    </location>
</feature>
<evidence type="ECO:0000256" key="6">
    <source>
        <dbReference type="ARBA" id="ARBA00022884"/>
    </source>
</evidence>
<dbReference type="GO" id="GO:0000049">
    <property type="term" value="F:tRNA binding"/>
    <property type="evidence" value="ECO:0007669"/>
    <property type="project" value="UniProtKB-UniRule"/>
</dbReference>
<accession>A0AAD5XRH6</accession>
<dbReference type="GO" id="GO:0160104">
    <property type="term" value="F:tRNA (guanine(26)-N2)-dimethyltransferase activity"/>
    <property type="evidence" value="ECO:0007669"/>
    <property type="project" value="UniProtKB-UniRule"/>
</dbReference>
<dbReference type="Gene3D" id="3.30.56.70">
    <property type="entry name" value="N2,N2-dimethylguanosine tRNA methyltransferase, C-terminal domain"/>
    <property type="match status" value="1"/>
</dbReference>
<dbReference type="FunFam" id="3.40.50.150:FF:000051">
    <property type="entry name" value="tRNA (guanine(26)-N(2))-dimethyltransferase"/>
    <property type="match status" value="1"/>
</dbReference>
<evidence type="ECO:0000256" key="3">
    <source>
        <dbReference type="ARBA" id="ARBA00022679"/>
    </source>
</evidence>
<dbReference type="SUPFAM" id="SSF53335">
    <property type="entry name" value="S-adenosyl-L-methionine-dependent methyltransferases"/>
    <property type="match status" value="1"/>
</dbReference>
<evidence type="ECO:0000256" key="1">
    <source>
        <dbReference type="ARBA" id="ARBA00022555"/>
    </source>
</evidence>
<dbReference type="Pfam" id="PF02005">
    <property type="entry name" value="TRM"/>
    <property type="match status" value="1"/>
</dbReference>
<dbReference type="InterPro" id="IPR002905">
    <property type="entry name" value="Trm1"/>
</dbReference>
<reference evidence="11" key="1">
    <citation type="submission" date="2020-05" db="EMBL/GenBank/DDBJ databases">
        <title>Phylogenomic resolution of chytrid fungi.</title>
        <authorList>
            <person name="Stajich J.E."/>
            <person name="Amses K."/>
            <person name="Simmons R."/>
            <person name="Seto K."/>
            <person name="Myers J."/>
            <person name="Bonds A."/>
            <person name="Quandt C.A."/>
            <person name="Barry K."/>
            <person name="Liu P."/>
            <person name="Grigoriev I."/>
            <person name="Longcore J.E."/>
            <person name="James T.Y."/>
        </authorList>
    </citation>
    <scope>NUCLEOTIDE SEQUENCE</scope>
    <source>
        <strain evidence="11">JEL0379</strain>
    </source>
</reference>
<keyword evidence="2 9" id="KW-0489">Methyltransferase</keyword>
<dbReference type="NCBIfam" id="TIGR00308">
    <property type="entry name" value="TRM1"/>
    <property type="match status" value="1"/>
</dbReference>
<evidence type="ECO:0000256" key="2">
    <source>
        <dbReference type="ARBA" id="ARBA00022603"/>
    </source>
</evidence>
<evidence type="ECO:0000313" key="11">
    <source>
        <dbReference type="EMBL" id="KAJ3178922.1"/>
    </source>
</evidence>
<evidence type="ECO:0000256" key="4">
    <source>
        <dbReference type="ARBA" id="ARBA00022691"/>
    </source>
</evidence>
<proteinExistence type="inferred from homology"/>
<keyword evidence="6 9" id="KW-0694">RNA-binding</keyword>
<feature type="region of interest" description="Disordered" evidence="10">
    <location>
        <begin position="76"/>
        <end position="161"/>
    </location>
</feature>
<keyword evidence="4 9" id="KW-0949">S-adenosyl-L-methionine</keyword>
<dbReference type="EMBL" id="JADGJQ010000023">
    <property type="protein sequence ID" value="KAJ3178922.1"/>
    <property type="molecule type" value="Genomic_DNA"/>
</dbReference>
<dbReference type="PANTHER" id="PTHR10631">
    <property type="entry name" value="N 2 ,N 2 -DIMETHYLGUANOSINE TRNA METHYLTRANSFERASE"/>
    <property type="match status" value="1"/>
</dbReference>
<name>A0AAD5XRH6_9FUNG</name>
<feature type="compositionally biased region" description="Basic and acidic residues" evidence="10">
    <location>
        <begin position="591"/>
        <end position="636"/>
    </location>
</feature>
<keyword evidence="12" id="KW-1185">Reference proteome</keyword>